<dbReference type="GeneID" id="59318408"/>
<evidence type="ECO:0000256" key="1">
    <source>
        <dbReference type="ARBA" id="ARBA00004131"/>
    </source>
</evidence>
<protein>
    <submittedName>
        <fullName evidence="16">Cytochrome b5</fullName>
    </submittedName>
</protein>
<dbReference type="PANTHER" id="PTHR19359">
    <property type="entry name" value="CYTOCHROME B5"/>
    <property type="match status" value="1"/>
</dbReference>
<dbReference type="SMART" id="SM01117">
    <property type="entry name" value="Cyt-b5"/>
    <property type="match status" value="1"/>
</dbReference>
<evidence type="ECO:0000256" key="14">
    <source>
        <dbReference type="SAM" id="MobiDB-lite"/>
    </source>
</evidence>
<dbReference type="GO" id="GO:0016126">
    <property type="term" value="P:sterol biosynthetic process"/>
    <property type="evidence" value="ECO:0007669"/>
    <property type="project" value="TreeGrafter"/>
</dbReference>
<evidence type="ECO:0000256" key="12">
    <source>
        <dbReference type="ARBA" id="ARBA00038168"/>
    </source>
</evidence>
<dbReference type="GO" id="GO:0005789">
    <property type="term" value="C:endoplasmic reticulum membrane"/>
    <property type="evidence" value="ECO:0007669"/>
    <property type="project" value="UniProtKB-SubCell"/>
</dbReference>
<feature type="compositionally biased region" description="Polar residues" evidence="14">
    <location>
        <begin position="111"/>
        <end position="123"/>
    </location>
</feature>
<sequence length="160" mass="17248">MSAKKEFTMQDVAEHNTSSDIYMVVHDKVYDCTKFLDEHPGGEEVMLDVAGQDATEAFEDVGHSDEAREVLDGLLVGELKRLVSNRALYLDGANANMCPLQPGDEGPKRQIANSNQGSGTSDPAGSSLNTYAIVVAVGFIAYVAYNYLQKQQEAQGQASA</sequence>
<keyword evidence="8" id="KW-0249">Electron transport</keyword>
<dbReference type="Proteomes" id="UP000547976">
    <property type="component" value="Unassembled WGS sequence"/>
</dbReference>
<dbReference type="InterPro" id="IPR036400">
    <property type="entry name" value="Cyt_B5-like_heme/steroid_sf"/>
</dbReference>
<dbReference type="PROSITE" id="PS50255">
    <property type="entry name" value="CYTOCHROME_B5_2"/>
    <property type="match status" value="1"/>
</dbReference>
<keyword evidence="9 13" id="KW-0408">Iron</keyword>
<dbReference type="EMBL" id="JAAOAV010000055">
    <property type="protein sequence ID" value="KAF5606951.1"/>
    <property type="molecule type" value="Genomic_DNA"/>
</dbReference>
<dbReference type="RefSeq" id="XP_036538921.1">
    <property type="nucleotide sequence ID" value="XM_036683690.1"/>
</dbReference>
<evidence type="ECO:0000256" key="5">
    <source>
        <dbReference type="ARBA" id="ARBA00022723"/>
    </source>
</evidence>
<evidence type="ECO:0000256" key="6">
    <source>
        <dbReference type="ARBA" id="ARBA00022824"/>
    </source>
</evidence>
<keyword evidence="10 13" id="KW-0472">Membrane</keyword>
<dbReference type="PROSITE" id="PS00191">
    <property type="entry name" value="CYTOCHROME_B5_1"/>
    <property type="match status" value="1"/>
</dbReference>
<accession>A0A8H5Q3N0</accession>
<proteinExistence type="inferred from homology"/>
<keyword evidence="4 13" id="KW-0812">Transmembrane</keyword>
<dbReference type="PRINTS" id="PR00363">
    <property type="entry name" value="CYTOCHROMEB5"/>
</dbReference>
<keyword evidence="6" id="KW-0256">Endoplasmic reticulum</keyword>
<evidence type="ECO:0000256" key="9">
    <source>
        <dbReference type="ARBA" id="ARBA00023004"/>
    </source>
</evidence>
<evidence type="ECO:0000313" key="16">
    <source>
        <dbReference type="EMBL" id="KAF5606951.1"/>
    </source>
</evidence>
<dbReference type="GO" id="GO:0020037">
    <property type="term" value="F:heme binding"/>
    <property type="evidence" value="ECO:0007669"/>
    <property type="project" value="UniProtKB-UniRule"/>
</dbReference>
<evidence type="ECO:0000256" key="7">
    <source>
        <dbReference type="ARBA" id="ARBA00022848"/>
    </source>
</evidence>
<feature type="transmembrane region" description="Helical" evidence="13">
    <location>
        <begin position="128"/>
        <end position="148"/>
    </location>
</feature>
<evidence type="ECO:0000313" key="17">
    <source>
        <dbReference type="Proteomes" id="UP000547976"/>
    </source>
</evidence>
<evidence type="ECO:0000256" key="2">
    <source>
        <dbReference type="ARBA" id="ARBA00022448"/>
    </source>
</evidence>
<comment type="caution">
    <text evidence="16">The sequence shown here is derived from an EMBL/GenBank/DDBJ whole genome shotgun (WGS) entry which is preliminary data.</text>
</comment>
<evidence type="ECO:0000256" key="10">
    <source>
        <dbReference type="ARBA" id="ARBA00023136"/>
    </source>
</evidence>
<dbReference type="SUPFAM" id="SSF55856">
    <property type="entry name" value="Cytochrome b5-like heme/steroid binding domain"/>
    <property type="match status" value="1"/>
</dbReference>
<keyword evidence="17" id="KW-1185">Reference proteome</keyword>
<dbReference type="InterPro" id="IPR018506">
    <property type="entry name" value="Cyt_B5_heme-BS"/>
</dbReference>
<dbReference type="InterPro" id="IPR050668">
    <property type="entry name" value="Cytochrome_b5"/>
</dbReference>
<dbReference type="AlphaFoldDB" id="A0A8H5Q3N0"/>
<keyword evidence="3 13" id="KW-0349">Heme</keyword>
<dbReference type="OrthoDB" id="260519at2759"/>
<keyword evidence="13" id="KW-1133">Transmembrane helix</keyword>
<dbReference type="Pfam" id="PF00173">
    <property type="entry name" value="Cyt-b5"/>
    <property type="match status" value="1"/>
</dbReference>
<dbReference type="InterPro" id="IPR001199">
    <property type="entry name" value="Cyt_B5-like_heme/steroid-bd"/>
</dbReference>
<evidence type="ECO:0000256" key="8">
    <source>
        <dbReference type="ARBA" id="ARBA00022982"/>
    </source>
</evidence>
<comment type="similarity">
    <text evidence="12 13">Belongs to the cytochrome b5 family.</text>
</comment>
<organism evidence="16 17">
    <name type="scientific">Gibberella subglutinans</name>
    <name type="common">Fusarium subglutinans</name>
    <dbReference type="NCBI Taxonomy" id="42677"/>
    <lineage>
        <taxon>Eukaryota</taxon>
        <taxon>Fungi</taxon>
        <taxon>Dikarya</taxon>
        <taxon>Ascomycota</taxon>
        <taxon>Pezizomycotina</taxon>
        <taxon>Sordariomycetes</taxon>
        <taxon>Hypocreomycetidae</taxon>
        <taxon>Hypocreales</taxon>
        <taxon>Nectriaceae</taxon>
        <taxon>Fusarium</taxon>
        <taxon>Fusarium fujikuroi species complex</taxon>
    </lineage>
</organism>
<dbReference type="GO" id="GO:0046872">
    <property type="term" value="F:metal ion binding"/>
    <property type="evidence" value="ECO:0007669"/>
    <property type="project" value="UniProtKB-UniRule"/>
</dbReference>
<evidence type="ECO:0000256" key="13">
    <source>
        <dbReference type="RuleBase" id="RU362121"/>
    </source>
</evidence>
<evidence type="ECO:0000256" key="4">
    <source>
        <dbReference type="ARBA" id="ARBA00022692"/>
    </source>
</evidence>
<keyword evidence="7" id="KW-0492">Microsome</keyword>
<keyword evidence="2" id="KW-0813">Transport</keyword>
<keyword evidence="5 13" id="KW-0479">Metal-binding</keyword>
<reference evidence="16 17" key="1">
    <citation type="submission" date="2020-05" db="EMBL/GenBank/DDBJ databases">
        <title>Identification and distribution of gene clusters putatively required for synthesis of sphingolipid metabolism inhibitors in phylogenetically diverse species of the filamentous fungus Fusarium.</title>
        <authorList>
            <person name="Kim H.-S."/>
            <person name="Busman M."/>
            <person name="Brown D.W."/>
            <person name="Divon H."/>
            <person name="Uhlig S."/>
            <person name="Proctor R.H."/>
        </authorList>
    </citation>
    <scope>NUCLEOTIDE SEQUENCE [LARGE SCALE GENOMIC DNA]</scope>
    <source>
        <strain evidence="16 17">NRRL 66333</strain>
    </source>
</reference>
<evidence type="ECO:0000256" key="11">
    <source>
        <dbReference type="ARBA" id="ARBA00037877"/>
    </source>
</evidence>
<name>A0A8H5Q3N0_GIBSU</name>
<dbReference type="Gene3D" id="3.10.120.10">
    <property type="entry name" value="Cytochrome b5-like heme/steroid binding domain"/>
    <property type="match status" value="1"/>
</dbReference>
<dbReference type="PANTHER" id="PTHR19359:SF150">
    <property type="entry name" value="CYTOCHROME B5"/>
    <property type="match status" value="1"/>
</dbReference>
<evidence type="ECO:0000259" key="15">
    <source>
        <dbReference type="PROSITE" id="PS50255"/>
    </source>
</evidence>
<evidence type="ECO:0000256" key="3">
    <source>
        <dbReference type="ARBA" id="ARBA00022617"/>
    </source>
</evidence>
<dbReference type="FunFam" id="3.10.120.10:FF:000002">
    <property type="entry name" value="Cytochrome b5 type B"/>
    <property type="match status" value="1"/>
</dbReference>
<gene>
    <name evidence="16" type="ORF">FSUBG_5579</name>
</gene>
<feature type="region of interest" description="Disordered" evidence="14">
    <location>
        <begin position="99"/>
        <end position="123"/>
    </location>
</feature>
<feature type="domain" description="Cytochrome b5 heme-binding" evidence="15">
    <location>
        <begin position="4"/>
        <end position="80"/>
    </location>
</feature>
<comment type="subcellular location">
    <subcellularLocation>
        <location evidence="1">Endoplasmic reticulum membrane</location>
        <topology evidence="1">Single-pass membrane protein</topology>
        <orientation evidence="1">Cytoplasmic side</orientation>
    </subcellularLocation>
    <subcellularLocation>
        <location evidence="11">Microsome membrane</location>
        <topology evidence="11">Single-pass membrane protein</topology>
        <orientation evidence="11">Cytoplasmic side</orientation>
    </subcellularLocation>
</comment>